<gene>
    <name evidence="5" type="ORF">BS1321_17400</name>
</gene>
<dbReference type="InterPro" id="IPR015424">
    <property type="entry name" value="PyrdxlP-dep_Trfase"/>
</dbReference>
<evidence type="ECO:0000256" key="2">
    <source>
        <dbReference type="ARBA" id="ARBA00006966"/>
    </source>
</evidence>
<dbReference type="GeneID" id="56474538"/>
<evidence type="ECO:0000256" key="1">
    <source>
        <dbReference type="ARBA" id="ARBA00001933"/>
    </source>
</evidence>
<proteinExistence type="inferred from homology"/>
<dbReference type="Gene3D" id="3.90.1150.10">
    <property type="entry name" value="Aspartate Aminotransferase, domain 1"/>
    <property type="match status" value="1"/>
</dbReference>
<dbReference type="PANTHER" id="PTHR48097">
    <property type="entry name" value="L-THREONINE ALDOLASE-RELATED"/>
    <property type="match status" value="1"/>
</dbReference>
<dbReference type="EMBL" id="CP017704">
    <property type="protein sequence ID" value="ASS95526.1"/>
    <property type="molecule type" value="Genomic_DNA"/>
</dbReference>
<organism evidence="5 6">
    <name type="scientific">Peribacillus simplex NBRC 15720 = DSM 1321</name>
    <dbReference type="NCBI Taxonomy" id="1349754"/>
    <lineage>
        <taxon>Bacteria</taxon>
        <taxon>Bacillati</taxon>
        <taxon>Bacillota</taxon>
        <taxon>Bacilli</taxon>
        <taxon>Bacillales</taxon>
        <taxon>Bacillaceae</taxon>
        <taxon>Peribacillus</taxon>
    </lineage>
</organism>
<dbReference type="RefSeq" id="WP_063235265.1">
    <property type="nucleotide sequence ID" value="NZ_BCVO01000023.1"/>
</dbReference>
<dbReference type="Gene3D" id="3.40.640.10">
    <property type="entry name" value="Type I PLP-dependent aspartate aminotransferase-like (Major domain)"/>
    <property type="match status" value="1"/>
</dbReference>
<sequence length="358" mass="39887">MIRFENDYTEGAHKRILKRLIETNEEQTPGYGVDEHCEKARAYIRKECDAANADIHFLVGGTQTNTTIIASILRPHQGAVAAITGHIAVHETGAIEATGHKVLTLPSDDGKIQAEQVKELYDAHWNDVTHEHMVQPGLVYISNPTENGTTYSKTEVEALSKVCRECSLPLVLDGARLGYGLASKDSDLTLADVARLCDVFYIGGTKVGAMFGEAAVIMNDALKKDFRYFIKQKGGMLAKGRLLGIQFETLFEDGLYYEISNHAVEMSIMIREAFVANGFSLRYDSTSNQQFPILPEDVILELGKKYSFSFWEKVDATHSAVRFCTSWATKKEHVEMLVEDIKATKGEKSGHDRVICRE</sequence>
<dbReference type="GO" id="GO:0016829">
    <property type="term" value="F:lyase activity"/>
    <property type="evidence" value="ECO:0007669"/>
    <property type="project" value="InterPro"/>
</dbReference>
<keyword evidence="3" id="KW-0663">Pyridoxal phosphate</keyword>
<comment type="cofactor">
    <cofactor evidence="1">
        <name>pyridoxal 5'-phosphate</name>
        <dbReference type="ChEBI" id="CHEBI:597326"/>
    </cofactor>
</comment>
<dbReference type="InterPro" id="IPR001597">
    <property type="entry name" value="ArAA_b-elim_lyase/Thr_aldolase"/>
</dbReference>
<dbReference type="InterPro" id="IPR015422">
    <property type="entry name" value="PyrdxlP-dep_Trfase_small"/>
</dbReference>
<dbReference type="InterPro" id="IPR015421">
    <property type="entry name" value="PyrdxlP-dep_Trfase_major"/>
</dbReference>
<feature type="domain" description="Aromatic amino acid beta-eliminating lyase/threonine aldolase" evidence="4">
    <location>
        <begin position="30"/>
        <end position="241"/>
    </location>
</feature>
<dbReference type="Pfam" id="PF01212">
    <property type="entry name" value="Beta_elim_lyase"/>
    <property type="match status" value="1"/>
</dbReference>
<comment type="similarity">
    <text evidence="2">Belongs to the threonine aldolase family.</text>
</comment>
<protein>
    <submittedName>
        <fullName evidence="5">Low specificity L-threonine aldolase</fullName>
    </submittedName>
</protein>
<accession>A0A223EJV6</accession>
<evidence type="ECO:0000256" key="3">
    <source>
        <dbReference type="ARBA" id="ARBA00022898"/>
    </source>
</evidence>
<evidence type="ECO:0000313" key="5">
    <source>
        <dbReference type="EMBL" id="ASS95526.1"/>
    </source>
</evidence>
<name>A0A223EJV6_9BACI</name>
<evidence type="ECO:0000313" key="6">
    <source>
        <dbReference type="Proteomes" id="UP000214618"/>
    </source>
</evidence>
<dbReference type="SUPFAM" id="SSF53383">
    <property type="entry name" value="PLP-dependent transferases"/>
    <property type="match status" value="1"/>
</dbReference>
<evidence type="ECO:0000259" key="4">
    <source>
        <dbReference type="Pfam" id="PF01212"/>
    </source>
</evidence>
<reference evidence="5 6" key="1">
    <citation type="submission" date="2016-10" db="EMBL/GenBank/DDBJ databases">
        <title>The whole genome sequencing and assembly of Bacillus simplex DSM 1321 strain.</title>
        <authorList>
            <person name="Park M.-K."/>
            <person name="Lee Y.-J."/>
            <person name="Yi H."/>
            <person name="Bahn Y.-S."/>
            <person name="Kim J.F."/>
            <person name="Lee D.-W."/>
        </authorList>
    </citation>
    <scope>NUCLEOTIDE SEQUENCE [LARGE SCALE GENOMIC DNA]</scope>
    <source>
        <strain evidence="5 6">DSM 1321</strain>
    </source>
</reference>
<dbReference type="Proteomes" id="UP000214618">
    <property type="component" value="Chromosome"/>
</dbReference>
<dbReference type="OrthoDB" id="9774495at2"/>
<dbReference type="GO" id="GO:0006520">
    <property type="term" value="P:amino acid metabolic process"/>
    <property type="evidence" value="ECO:0007669"/>
    <property type="project" value="InterPro"/>
</dbReference>
<dbReference type="AlphaFoldDB" id="A0A223EJV6"/>
<dbReference type="PANTHER" id="PTHR48097:SF5">
    <property type="entry name" value="LOW SPECIFICITY L-THREONINE ALDOLASE"/>
    <property type="match status" value="1"/>
</dbReference>